<dbReference type="EMBL" id="BSYO01000015">
    <property type="protein sequence ID" value="GMH15661.1"/>
    <property type="molecule type" value="Genomic_DNA"/>
</dbReference>
<feature type="region of interest" description="Disordered" evidence="1">
    <location>
        <begin position="152"/>
        <end position="187"/>
    </location>
</feature>
<name>A0AAD3XTF0_NEPGR</name>
<feature type="region of interest" description="Disordered" evidence="1">
    <location>
        <begin position="336"/>
        <end position="364"/>
    </location>
</feature>
<protein>
    <recommendedName>
        <fullName evidence="2">HTH OST-type domain-containing protein</fullName>
    </recommendedName>
</protein>
<evidence type="ECO:0000313" key="4">
    <source>
        <dbReference type="Proteomes" id="UP001279734"/>
    </source>
</evidence>
<feature type="compositionally biased region" description="Polar residues" evidence="1">
    <location>
        <begin position="152"/>
        <end position="161"/>
    </location>
</feature>
<dbReference type="Gene3D" id="3.30.420.610">
    <property type="entry name" value="LOTUS domain-like"/>
    <property type="match status" value="1"/>
</dbReference>
<sequence>MFSRQRPIDLAKSQEMRSALSQVNVIIINKASKQKGTGGLHEDGCISVSSDLHQKESGIVVESTGSCMKTGNCKYFGSPTGCIRRGPCFYKHMEEDIRNSKFRMRLENFDMDDCKQKIFDDRSVFAAVDSHYVTIWGEQVEIQSFLSNHSISQENHRIQPQKQDDQEEQSPFQPQSASIDDKSTCHNRPEQMSWADRLVKGPPSCNKEPESQVFSTSLDHKMPAWYITLKKWLPEFLRKVSNNAREGEFYALSSLKADFRSTFGLELDHASLGYCKLSDFMKSLPGLCHIRVVPVGGIGAANHMVLMPIISRPPPLVIPSRDDHALSAVVLSPLDAPSREDHSPSSLPPFQDQGDSDSDDHKLSLQDLLPPSCEDIGLIQSDSEDNCCNKVSQKNESLGNNMTAVNLRFLQFLKPDTIFHGRTWLWNGGFKDLNEPYRPRHLVLEALAQKRKEVFFLRTFDFYDDYKASVERRSCFACDKSMMLWANYPCQHLLWCGDCKFIAMRVAAVGTCSHKCVVCDSVVEHINLLPWTKTDQQIIFDEIHRETSFPPIDATHLRR</sequence>
<comment type="caution">
    <text evidence="3">The sequence shown here is derived from an EMBL/GenBank/DDBJ whole genome shotgun (WGS) entry which is preliminary data.</text>
</comment>
<feature type="compositionally biased region" description="Polar residues" evidence="1">
    <location>
        <begin position="169"/>
        <end position="178"/>
    </location>
</feature>
<dbReference type="CDD" id="cd08824">
    <property type="entry name" value="LOTUS"/>
    <property type="match status" value="1"/>
</dbReference>
<reference evidence="3" key="1">
    <citation type="submission" date="2023-05" db="EMBL/GenBank/DDBJ databases">
        <title>Nepenthes gracilis genome sequencing.</title>
        <authorList>
            <person name="Fukushima K."/>
        </authorList>
    </citation>
    <scope>NUCLEOTIDE SEQUENCE</scope>
    <source>
        <strain evidence="3">SING2019-196</strain>
    </source>
</reference>
<evidence type="ECO:0000313" key="3">
    <source>
        <dbReference type="EMBL" id="GMH15661.1"/>
    </source>
</evidence>
<feature type="domain" description="HTH OST-type" evidence="2">
    <location>
        <begin position="229"/>
        <end position="309"/>
    </location>
</feature>
<dbReference type="InterPro" id="IPR025605">
    <property type="entry name" value="OST-HTH/LOTUS_dom"/>
</dbReference>
<gene>
    <name evidence="3" type="ORF">Nepgr_017502</name>
</gene>
<dbReference type="AlphaFoldDB" id="A0AAD3XTF0"/>
<evidence type="ECO:0000256" key="1">
    <source>
        <dbReference type="SAM" id="MobiDB-lite"/>
    </source>
</evidence>
<dbReference type="Proteomes" id="UP001279734">
    <property type="component" value="Unassembled WGS sequence"/>
</dbReference>
<organism evidence="3 4">
    <name type="scientific">Nepenthes gracilis</name>
    <name type="common">Slender pitcher plant</name>
    <dbReference type="NCBI Taxonomy" id="150966"/>
    <lineage>
        <taxon>Eukaryota</taxon>
        <taxon>Viridiplantae</taxon>
        <taxon>Streptophyta</taxon>
        <taxon>Embryophyta</taxon>
        <taxon>Tracheophyta</taxon>
        <taxon>Spermatophyta</taxon>
        <taxon>Magnoliopsida</taxon>
        <taxon>eudicotyledons</taxon>
        <taxon>Gunneridae</taxon>
        <taxon>Pentapetalae</taxon>
        <taxon>Caryophyllales</taxon>
        <taxon>Nepenthaceae</taxon>
        <taxon>Nepenthes</taxon>
    </lineage>
</organism>
<keyword evidence="4" id="KW-1185">Reference proteome</keyword>
<accession>A0AAD3XTF0</accession>
<dbReference type="InterPro" id="IPR041966">
    <property type="entry name" value="LOTUS-like"/>
</dbReference>
<evidence type="ECO:0000259" key="2">
    <source>
        <dbReference type="PROSITE" id="PS51644"/>
    </source>
</evidence>
<dbReference type="PROSITE" id="PS51644">
    <property type="entry name" value="HTH_OST"/>
    <property type="match status" value="1"/>
</dbReference>
<proteinExistence type="predicted"/>
<dbReference type="Pfam" id="PF12872">
    <property type="entry name" value="OST-HTH"/>
    <property type="match status" value="1"/>
</dbReference>